<reference evidence="5" key="1">
    <citation type="submission" date="2020-01" db="EMBL/GenBank/DDBJ databases">
        <authorList>
            <person name="Meier V. D."/>
            <person name="Meier V D."/>
        </authorList>
    </citation>
    <scope>NUCLEOTIDE SEQUENCE</scope>
    <source>
        <strain evidence="5">HLG_WM_MAG_10</strain>
    </source>
</reference>
<dbReference type="Gene3D" id="1.25.40.10">
    <property type="entry name" value="Tetratricopeptide repeat domain"/>
    <property type="match status" value="4"/>
</dbReference>
<dbReference type="EMBL" id="CACVAQ010000552">
    <property type="protein sequence ID" value="CAA6830410.1"/>
    <property type="molecule type" value="Genomic_DNA"/>
</dbReference>
<feature type="signal peptide" evidence="4">
    <location>
        <begin position="1"/>
        <end position="19"/>
    </location>
</feature>
<dbReference type="InterPro" id="IPR011990">
    <property type="entry name" value="TPR-like_helical_dom_sf"/>
</dbReference>
<evidence type="ECO:0000256" key="2">
    <source>
        <dbReference type="ARBA" id="ARBA00022803"/>
    </source>
</evidence>
<sequence length="600" mass="69670">MIRLFLFSIALLISGQVAAQTASLARKYFSDGEFEKAAALYKDLHEKNRANDYFFERYFVTLLELEDYNEAEKMMKKSIKASPEKVERYVSYGVLYERQGSREKANEQYQKAVKLLPPNQVQVVKLANSFIKNKGYQYAIDAYEKGAKLMKIKNMFAYEMGSVYRLKGDIPKMIESYLDCLEYLPNRMTNIQAFFQRELSQNDGFSELKKQLYARINKAPEVTIYSIMLIWVFEQQGDFENALRQAKALDKRQGENGNRIYRLAQVAIREKAYDAGIEAYQYIIDEKGIDSPYYIDSKRFLLIAKRDRLVEGFKYTREELLLLEGEYQAYIDEFGRNYTTATIMQEMAELQAFYLNDLDKAIVVLKEVIKMPQLSRIAQAEAKLDLGDYYLMQGEVWESTLLYSQVDKEMRDAPMGELARYKNAKLSYYKGDFEWAQDQLDILKGSTSELISNDAIGLSVFILEHSALDTTTHPMEMFAKSELLRFQNKFDASIVVMDSIMTQYPDHGLGDDVLYAKAEIAVQHRDYETAISYLEQIPKQYKDGILVDNAIFRMAEIYALRLDDSKKAMELYEKILFEHSGSLFTVEARKRFRKLRGDGV</sequence>
<evidence type="ECO:0000313" key="5">
    <source>
        <dbReference type="EMBL" id="CAA6830410.1"/>
    </source>
</evidence>
<keyword evidence="4" id="KW-0732">Signal</keyword>
<proteinExistence type="predicted"/>
<name>A0A6S6UM68_9BACT</name>
<dbReference type="PANTHER" id="PTHR45586">
    <property type="entry name" value="TPR REPEAT-CONTAINING PROTEIN PA4667"/>
    <property type="match status" value="1"/>
</dbReference>
<evidence type="ECO:0000256" key="3">
    <source>
        <dbReference type="PROSITE-ProRule" id="PRU00339"/>
    </source>
</evidence>
<evidence type="ECO:0000256" key="4">
    <source>
        <dbReference type="SAM" id="SignalP"/>
    </source>
</evidence>
<dbReference type="InterPro" id="IPR019734">
    <property type="entry name" value="TPR_rpt"/>
</dbReference>
<dbReference type="InterPro" id="IPR051012">
    <property type="entry name" value="CellSynth/LPSAsmb/PSIAsmb"/>
</dbReference>
<feature type="repeat" description="TPR" evidence="3">
    <location>
        <begin position="86"/>
        <end position="119"/>
    </location>
</feature>
<dbReference type="PANTHER" id="PTHR45586:SF1">
    <property type="entry name" value="LIPOPOLYSACCHARIDE ASSEMBLY PROTEIN B"/>
    <property type="match status" value="1"/>
</dbReference>
<accession>A0A6S6UM68</accession>
<keyword evidence="2 3" id="KW-0802">TPR repeat</keyword>
<organism evidence="5">
    <name type="scientific">uncultured Aureispira sp</name>
    <dbReference type="NCBI Taxonomy" id="1331704"/>
    <lineage>
        <taxon>Bacteria</taxon>
        <taxon>Pseudomonadati</taxon>
        <taxon>Bacteroidota</taxon>
        <taxon>Saprospiria</taxon>
        <taxon>Saprospirales</taxon>
        <taxon>Saprospiraceae</taxon>
        <taxon>Aureispira</taxon>
        <taxon>environmental samples</taxon>
    </lineage>
</organism>
<dbReference type="SMART" id="SM00028">
    <property type="entry name" value="TPR"/>
    <property type="match status" value="4"/>
</dbReference>
<evidence type="ECO:0000256" key="1">
    <source>
        <dbReference type="ARBA" id="ARBA00022737"/>
    </source>
</evidence>
<dbReference type="Pfam" id="PF13432">
    <property type="entry name" value="TPR_16"/>
    <property type="match status" value="2"/>
</dbReference>
<dbReference type="Pfam" id="PF25058">
    <property type="entry name" value="ARM_TT21"/>
    <property type="match status" value="1"/>
</dbReference>
<gene>
    <name evidence="5" type="ORF">HELGO_WM27340</name>
</gene>
<dbReference type="AlphaFoldDB" id="A0A6S6UM68"/>
<dbReference type="SUPFAM" id="SSF48452">
    <property type="entry name" value="TPR-like"/>
    <property type="match status" value="4"/>
</dbReference>
<keyword evidence="1" id="KW-0677">Repeat</keyword>
<protein>
    <submittedName>
        <fullName evidence="5">TPR repeat-containing protein</fullName>
    </submittedName>
</protein>
<feature type="chain" id="PRO_5027968198" evidence="4">
    <location>
        <begin position="20"/>
        <end position="600"/>
    </location>
</feature>
<dbReference type="PROSITE" id="PS50005">
    <property type="entry name" value="TPR"/>
    <property type="match status" value="1"/>
</dbReference>